<evidence type="ECO:0000313" key="2">
    <source>
        <dbReference type="Proteomes" id="UP000054995"/>
    </source>
</evidence>
<gene>
    <name evidence="1" type="ORF">T4D_1626</name>
</gene>
<protein>
    <submittedName>
        <fullName evidence="1">Uncharacterized protein</fullName>
    </submittedName>
</protein>
<name>A0A0V1FET5_TRIPS</name>
<dbReference type="EMBL" id="JYDT01000113">
    <property type="protein sequence ID" value="KRY84462.1"/>
    <property type="molecule type" value="Genomic_DNA"/>
</dbReference>
<organism evidence="1 2">
    <name type="scientific">Trichinella pseudospiralis</name>
    <name type="common">Parasitic roundworm</name>
    <dbReference type="NCBI Taxonomy" id="6337"/>
    <lineage>
        <taxon>Eukaryota</taxon>
        <taxon>Metazoa</taxon>
        <taxon>Ecdysozoa</taxon>
        <taxon>Nematoda</taxon>
        <taxon>Enoplea</taxon>
        <taxon>Dorylaimia</taxon>
        <taxon>Trichinellida</taxon>
        <taxon>Trichinellidae</taxon>
        <taxon>Trichinella</taxon>
    </lineage>
</organism>
<sequence>MNLTEIANLNFVTSPSQLILSRRQSFRAVLAATMRFDKINIEKRKKAVLEKNEVCSFEPEHDVTRFLIAC</sequence>
<dbReference type="Proteomes" id="UP000054995">
    <property type="component" value="Unassembled WGS sequence"/>
</dbReference>
<accession>A0A0V1FET5</accession>
<reference evidence="1 2" key="1">
    <citation type="submission" date="2015-01" db="EMBL/GenBank/DDBJ databases">
        <title>Evolution of Trichinella species and genotypes.</title>
        <authorList>
            <person name="Korhonen P.K."/>
            <person name="Edoardo P."/>
            <person name="Giuseppe L.R."/>
            <person name="Gasser R.B."/>
        </authorList>
    </citation>
    <scope>NUCLEOTIDE SEQUENCE [LARGE SCALE GENOMIC DNA]</scope>
    <source>
        <strain evidence="1">ISS470</strain>
    </source>
</reference>
<keyword evidence="2" id="KW-1185">Reference proteome</keyword>
<evidence type="ECO:0000313" key="1">
    <source>
        <dbReference type="EMBL" id="KRY84462.1"/>
    </source>
</evidence>
<proteinExistence type="predicted"/>
<comment type="caution">
    <text evidence="1">The sequence shown here is derived from an EMBL/GenBank/DDBJ whole genome shotgun (WGS) entry which is preliminary data.</text>
</comment>